<accession>A0A9X2F3C7</accession>
<protein>
    <submittedName>
        <fullName evidence="3">Type II toxin-antitoxin system RelE/ParE family toxin</fullName>
    </submittedName>
</protein>
<proteinExistence type="inferred from homology"/>
<gene>
    <name evidence="3" type="ORF">NF867_14275</name>
</gene>
<comment type="caution">
    <text evidence="3">The sequence shown here is derived from an EMBL/GenBank/DDBJ whole genome shotgun (WGS) entry which is preliminary data.</text>
</comment>
<evidence type="ECO:0000313" key="4">
    <source>
        <dbReference type="Proteomes" id="UP001155182"/>
    </source>
</evidence>
<dbReference type="NCBIfam" id="TIGR02385">
    <property type="entry name" value="RelE_StbE"/>
    <property type="match status" value="1"/>
</dbReference>
<evidence type="ECO:0000256" key="1">
    <source>
        <dbReference type="ARBA" id="ARBA00006226"/>
    </source>
</evidence>
<dbReference type="PANTHER" id="PTHR33755">
    <property type="entry name" value="TOXIN PARE1-RELATED"/>
    <property type="match status" value="1"/>
</dbReference>
<name>A0A9X2F3C7_9SPHI</name>
<organism evidence="3 4">
    <name type="scientific">Solitalea agri</name>
    <dbReference type="NCBI Taxonomy" id="2953739"/>
    <lineage>
        <taxon>Bacteria</taxon>
        <taxon>Pseudomonadati</taxon>
        <taxon>Bacteroidota</taxon>
        <taxon>Sphingobacteriia</taxon>
        <taxon>Sphingobacteriales</taxon>
        <taxon>Sphingobacteriaceae</taxon>
        <taxon>Solitalea</taxon>
    </lineage>
</organism>
<dbReference type="SUPFAM" id="SSF143011">
    <property type="entry name" value="RelE-like"/>
    <property type="match status" value="1"/>
</dbReference>
<keyword evidence="2" id="KW-1277">Toxin-antitoxin system</keyword>
<evidence type="ECO:0000313" key="3">
    <source>
        <dbReference type="EMBL" id="MCO4294029.1"/>
    </source>
</evidence>
<dbReference type="PANTHER" id="PTHR33755:SF5">
    <property type="entry name" value="TYPE II TOXIN-ANTITOXIN SYSTEM RELE_PARE FAMILY TOXIN"/>
    <property type="match status" value="1"/>
</dbReference>
<dbReference type="RefSeq" id="WP_252588837.1">
    <property type="nucleotide sequence ID" value="NZ_JAMWYS010000052.1"/>
</dbReference>
<dbReference type="InterPro" id="IPR007712">
    <property type="entry name" value="RelE/ParE_toxin"/>
</dbReference>
<keyword evidence="4" id="KW-1185">Reference proteome</keyword>
<dbReference type="Pfam" id="PF05016">
    <property type="entry name" value="ParE_toxin"/>
    <property type="match status" value="1"/>
</dbReference>
<sequence length="95" mass="11242">MVKVVWTDLALADLKSIHEYISKDSKFYADRYVDKLIKRVDQLENYPQSGRMVPEFSKEYIRELIEGSYRIIFIVEADRIGIIRVHHSAQQLKNI</sequence>
<reference evidence="3" key="1">
    <citation type="submission" date="2022-06" db="EMBL/GenBank/DDBJ databases">
        <title>Solitalea sp. MAHUQ-68 isolated from rhizospheric soil.</title>
        <authorList>
            <person name="Huq M.A."/>
        </authorList>
    </citation>
    <scope>NUCLEOTIDE SEQUENCE</scope>
    <source>
        <strain evidence="3">MAHUQ-68</strain>
    </source>
</reference>
<dbReference type="InterPro" id="IPR035093">
    <property type="entry name" value="RelE/ParE_toxin_dom_sf"/>
</dbReference>
<dbReference type="EMBL" id="JAMWYS010000052">
    <property type="protein sequence ID" value="MCO4294029.1"/>
    <property type="molecule type" value="Genomic_DNA"/>
</dbReference>
<dbReference type="InterPro" id="IPR051803">
    <property type="entry name" value="TA_system_RelE-like_toxin"/>
</dbReference>
<evidence type="ECO:0000256" key="2">
    <source>
        <dbReference type="ARBA" id="ARBA00022649"/>
    </source>
</evidence>
<dbReference type="Proteomes" id="UP001155182">
    <property type="component" value="Unassembled WGS sequence"/>
</dbReference>
<dbReference type="Gene3D" id="3.30.2310.20">
    <property type="entry name" value="RelE-like"/>
    <property type="match status" value="1"/>
</dbReference>
<comment type="similarity">
    <text evidence="1">Belongs to the RelE toxin family.</text>
</comment>
<dbReference type="AlphaFoldDB" id="A0A9X2F3C7"/>